<gene>
    <name evidence="2" type="ORF">P171DRAFT_173241</name>
</gene>
<feature type="region of interest" description="Disordered" evidence="1">
    <location>
        <begin position="175"/>
        <end position="233"/>
    </location>
</feature>
<dbReference type="AlphaFoldDB" id="A0A9P4U671"/>
<accession>A0A9P4U671</accession>
<reference evidence="2" key="1">
    <citation type="journal article" date="2020" name="Stud. Mycol.">
        <title>101 Dothideomycetes genomes: a test case for predicting lifestyles and emergence of pathogens.</title>
        <authorList>
            <person name="Haridas S."/>
            <person name="Albert R."/>
            <person name="Binder M."/>
            <person name="Bloem J."/>
            <person name="Labutti K."/>
            <person name="Salamov A."/>
            <person name="Andreopoulos B."/>
            <person name="Baker S."/>
            <person name="Barry K."/>
            <person name="Bills G."/>
            <person name="Bluhm B."/>
            <person name="Cannon C."/>
            <person name="Castanera R."/>
            <person name="Culley D."/>
            <person name="Daum C."/>
            <person name="Ezra D."/>
            <person name="Gonzalez J."/>
            <person name="Henrissat B."/>
            <person name="Kuo A."/>
            <person name="Liang C."/>
            <person name="Lipzen A."/>
            <person name="Lutzoni F."/>
            <person name="Magnuson J."/>
            <person name="Mondo S."/>
            <person name="Nolan M."/>
            <person name="Ohm R."/>
            <person name="Pangilinan J."/>
            <person name="Park H.-J."/>
            <person name="Ramirez L."/>
            <person name="Alfaro M."/>
            <person name="Sun H."/>
            <person name="Tritt A."/>
            <person name="Yoshinaga Y."/>
            <person name="Zwiers L.-H."/>
            <person name="Turgeon B."/>
            <person name="Goodwin S."/>
            <person name="Spatafora J."/>
            <person name="Crous P."/>
            <person name="Grigoriev I."/>
        </authorList>
    </citation>
    <scope>NUCLEOTIDE SEQUENCE</scope>
    <source>
        <strain evidence="2">CBS 690.94</strain>
    </source>
</reference>
<name>A0A9P4U671_9PLEO</name>
<dbReference type="Proteomes" id="UP000799764">
    <property type="component" value="Unassembled WGS sequence"/>
</dbReference>
<proteinExistence type="predicted"/>
<evidence type="ECO:0000256" key="1">
    <source>
        <dbReference type="SAM" id="MobiDB-lite"/>
    </source>
</evidence>
<dbReference type="EMBL" id="MU001514">
    <property type="protein sequence ID" value="KAF2437798.1"/>
    <property type="molecule type" value="Genomic_DNA"/>
</dbReference>
<evidence type="ECO:0000313" key="3">
    <source>
        <dbReference type="Proteomes" id="UP000799764"/>
    </source>
</evidence>
<sequence>MSETGPSSVSLEVYPCAYRVPKAERSLPPRWLAECNDANKAPHHGCCPASLAFLRPPIYSTSPGTCASNCGHSPGWPNCKLNAGVPMRREGQRARGSARVNSIYRRRRSLAKRLPAMRPSFRTIISHFTPPPHGPARLVLLPGNTASKFVHTAFASLLQTPFHSATLLVVAAKRSRHSLSRPVSHPPPRSDSAHEGNPSAPPRSSLSFQQGDCTKLPPTISLPKQASPVFKHQ</sequence>
<organism evidence="2 3">
    <name type="scientific">Karstenula rhodostoma CBS 690.94</name>
    <dbReference type="NCBI Taxonomy" id="1392251"/>
    <lineage>
        <taxon>Eukaryota</taxon>
        <taxon>Fungi</taxon>
        <taxon>Dikarya</taxon>
        <taxon>Ascomycota</taxon>
        <taxon>Pezizomycotina</taxon>
        <taxon>Dothideomycetes</taxon>
        <taxon>Pleosporomycetidae</taxon>
        <taxon>Pleosporales</taxon>
        <taxon>Massarineae</taxon>
        <taxon>Didymosphaeriaceae</taxon>
        <taxon>Karstenula</taxon>
    </lineage>
</organism>
<keyword evidence="3" id="KW-1185">Reference proteome</keyword>
<evidence type="ECO:0000313" key="2">
    <source>
        <dbReference type="EMBL" id="KAF2437798.1"/>
    </source>
</evidence>
<feature type="compositionally biased region" description="Polar residues" evidence="1">
    <location>
        <begin position="202"/>
        <end position="212"/>
    </location>
</feature>
<protein>
    <submittedName>
        <fullName evidence="2">Uncharacterized protein</fullName>
    </submittedName>
</protein>
<comment type="caution">
    <text evidence="2">The sequence shown here is derived from an EMBL/GenBank/DDBJ whole genome shotgun (WGS) entry which is preliminary data.</text>
</comment>